<feature type="region of interest" description="Disordered" evidence="13">
    <location>
        <begin position="449"/>
        <end position="487"/>
    </location>
</feature>
<dbReference type="Pfam" id="PF03796">
    <property type="entry name" value="DnaB_C"/>
    <property type="match status" value="1"/>
</dbReference>
<accession>A0A2H0BRH4</accession>
<protein>
    <recommendedName>
        <fullName evidence="11 12">Replicative DNA helicase</fullName>
        <ecNumber evidence="11 12">5.6.2.3</ecNumber>
    </recommendedName>
</protein>
<dbReference type="InterPro" id="IPR016136">
    <property type="entry name" value="DNA_helicase_N/primase_C"/>
</dbReference>
<dbReference type="GO" id="GO:0005829">
    <property type="term" value="C:cytosol"/>
    <property type="evidence" value="ECO:0007669"/>
    <property type="project" value="TreeGrafter"/>
</dbReference>
<dbReference type="SMART" id="SM00382">
    <property type="entry name" value="AAA"/>
    <property type="match status" value="1"/>
</dbReference>
<feature type="domain" description="SF4 helicase" evidence="14">
    <location>
        <begin position="177"/>
        <end position="452"/>
    </location>
</feature>
<dbReference type="PROSITE" id="PS51199">
    <property type="entry name" value="SF4_HELICASE"/>
    <property type="match status" value="1"/>
</dbReference>
<gene>
    <name evidence="15" type="primary">dnaB</name>
    <name evidence="15" type="ORF">COX00_04445</name>
</gene>
<dbReference type="AlphaFoldDB" id="A0A2H0BRH4"/>
<dbReference type="Gene3D" id="1.10.860.10">
    <property type="entry name" value="DNAb Helicase, Chain A"/>
    <property type="match status" value="1"/>
</dbReference>
<evidence type="ECO:0000256" key="10">
    <source>
        <dbReference type="ARBA" id="ARBA00048954"/>
    </source>
</evidence>
<dbReference type="EC" id="5.6.2.3" evidence="11 12"/>
<dbReference type="CDD" id="cd00984">
    <property type="entry name" value="DnaB_C"/>
    <property type="match status" value="1"/>
</dbReference>
<evidence type="ECO:0000313" key="16">
    <source>
        <dbReference type="Proteomes" id="UP000231581"/>
    </source>
</evidence>
<evidence type="ECO:0000256" key="12">
    <source>
        <dbReference type="RuleBase" id="RU362085"/>
    </source>
</evidence>
<dbReference type="Pfam" id="PF00772">
    <property type="entry name" value="DnaB"/>
    <property type="match status" value="1"/>
</dbReference>
<keyword evidence="5 12" id="KW-0378">Hydrolase</keyword>
<dbReference type="InterPro" id="IPR036185">
    <property type="entry name" value="DNA_heli_DnaB-like_N_sf"/>
</dbReference>
<evidence type="ECO:0000256" key="1">
    <source>
        <dbReference type="ARBA" id="ARBA00008428"/>
    </source>
</evidence>
<organism evidence="15 16">
    <name type="scientific">Candidatus Uhrbacteria bacterium CG22_combo_CG10-13_8_21_14_all_47_17</name>
    <dbReference type="NCBI Taxonomy" id="1975041"/>
    <lineage>
        <taxon>Bacteria</taxon>
        <taxon>Candidatus Uhriibacteriota</taxon>
    </lineage>
</organism>
<dbReference type="InterPro" id="IPR007693">
    <property type="entry name" value="DNA_helicase_DnaB-like_N"/>
</dbReference>
<evidence type="ECO:0000256" key="9">
    <source>
        <dbReference type="ARBA" id="ARBA00023235"/>
    </source>
</evidence>
<dbReference type="GO" id="GO:0016887">
    <property type="term" value="F:ATP hydrolysis activity"/>
    <property type="evidence" value="ECO:0007669"/>
    <property type="project" value="RHEA"/>
</dbReference>
<dbReference type="InterPro" id="IPR003593">
    <property type="entry name" value="AAA+_ATPase"/>
</dbReference>
<dbReference type="PANTHER" id="PTHR30153">
    <property type="entry name" value="REPLICATIVE DNA HELICASE DNAB"/>
    <property type="match status" value="1"/>
</dbReference>
<keyword evidence="7 12" id="KW-0067">ATP-binding</keyword>
<evidence type="ECO:0000259" key="14">
    <source>
        <dbReference type="PROSITE" id="PS51199"/>
    </source>
</evidence>
<keyword evidence="6 12" id="KW-0347">Helicase</keyword>
<comment type="function">
    <text evidence="12">The main replicative DNA helicase, it participates in initiation and elongation during chromosome replication. Travels ahead of the DNA replisome, separating dsDNA into templates for DNA synthesis. A processive ATP-dependent 5'-3' DNA helicase it has DNA-dependent ATPase activity.</text>
</comment>
<dbReference type="GO" id="GO:0003677">
    <property type="term" value="F:DNA binding"/>
    <property type="evidence" value="ECO:0007669"/>
    <property type="project" value="UniProtKB-UniRule"/>
</dbReference>
<evidence type="ECO:0000256" key="2">
    <source>
        <dbReference type="ARBA" id="ARBA00022515"/>
    </source>
</evidence>
<dbReference type="FunFam" id="1.10.860.10:FF:000001">
    <property type="entry name" value="Replicative DNA helicase"/>
    <property type="match status" value="1"/>
</dbReference>
<evidence type="ECO:0000256" key="4">
    <source>
        <dbReference type="ARBA" id="ARBA00022741"/>
    </source>
</evidence>
<dbReference type="GO" id="GO:1990077">
    <property type="term" value="C:primosome complex"/>
    <property type="evidence" value="ECO:0007669"/>
    <property type="project" value="UniProtKB-UniRule"/>
</dbReference>
<dbReference type="InterPro" id="IPR007694">
    <property type="entry name" value="DNA_helicase_DnaB-like_C"/>
</dbReference>
<dbReference type="GO" id="GO:0043139">
    <property type="term" value="F:5'-3' DNA helicase activity"/>
    <property type="evidence" value="ECO:0007669"/>
    <property type="project" value="UniProtKB-EC"/>
</dbReference>
<dbReference type="NCBIfam" id="TIGR00665">
    <property type="entry name" value="DnaB"/>
    <property type="match status" value="1"/>
</dbReference>
<comment type="similarity">
    <text evidence="1 12">Belongs to the helicase family. DnaB subfamily.</text>
</comment>
<keyword evidence="2 12" id="KW-0639">Primosome</keyword>
<dbReference type="PANTHER" id="PTHR30153:SF2">
    <property type="entry name" value="REPLICATIVE DNA HELICASE"/>
    <property type="match status" value="1"/>
</dbReference>
<evidence type="ECO:0000256" key="13">
    <source>
        <dbReference type="SAM" id="MobiDB-lite"/>
    </source>
</evidence>
<dbReference type="Proteomes" id="UP000231581">
    <property type="component" value="Unassembled WGS sequence"/>
</dbReference>
<evidence type="ECO:0000313" key="15">
    <source>
        <dbReference type="EMBL" id="PIP60275.1"/>
    </source>
</evidence>
<name>A0A2H0BRH4_9BACT</name>
<proteinExistence type="inferred from homology"/>
<comment type="catalytic activity">
    <reaction evidence="10 12">
        <text>ATP + H2O = ADP + phosphate + H(+)</text>
        <dbReference type="Rhea" id="RHEA:13065"/>
        <dbReference type="ChEBI" id="CHEBI:15377"/>
        <dbReference type="ChEBI" id="CHEBI:15378"/>
        <dbReference type="ChEBI" id="CHEBI:30616"/>
        <dbReference type="ChEBI" id="CHEBI:43474"/>
        <dbReference type="ChEBI" id="CHEBI:456216"/>
        <dbReference type="EC" id="5.6.2.3"/>
    </reaction>
</comment>
<keyword evidence="8 12" id="KW-0238">DNA-binding</keyword>
<dbReference type="GO" id="GO:0005524">
    <property type="term" value="F:ATP binding"/>
    <property type="evidence" value="ECO:0007669"/>
    <property type="project" value="UniProtKB-UniRule"/>
</dbReference>
<dbReference type="Gene3D" id="3.40.50.300">
    <property type="entry name" value="P-loop containing nucleotide triphosphate hydrolases"/>
    <property type="match status" value="1"/>
</dbReference>
<evidence type="ECO:0000256" key="11">
    <source>
        <dbReference type="NCBIfam" id="TIGR00665"/>
    </source>
</evidence>
<evidence type="ECO:0000256" key="7">
    <source>
        <dbReference type="ARBA" id="ARBA00022840"/>
    </source>
</evidence>
<dbReference type="SUPFAM" id="SSF48024">
    <property type="entry name" value="N-terminal domain of DnaB helicase"/>
    <property type="match status" value="1"/>
</dbReference>
<feature type="compositionally biased region" description="Pro residues" evidence="13">
    <location>
        <begin position="455"/>
        <end position="475"/>
    </location>
</feature>
<keyword evidence="4 12" id="KW-0547">Nucleotide-binding</keyword>
<reference evidence="15 16" key="1">
    <citation type="submission" date="2017-09" db="EMBL/GenBank/DDBJ databases">
        <title>Depth-based differentiation of microbial function through sediment-hosted aquifers and enrichment of novel symbionts in the deep terrestrial subsurface.</title>
        <authorList>
            <person name="Probst A.J."/>
            <person name="Ladd B."/>
            <person name="Jarett J.K."/>
            <person name="Geller-Mcgrath D.E."/>
            <person name="Sieber C.M."/>
            <person name="Emerson J.B."/>
            <person name="Anantharaman K."/>
            <person name="Thomas B.C."/>
            <person name="Malmstrom R."/>
            <person name="Stieglmeier M."/>
            <person name="Klingl A."/>
            <person name="Woyke T."/>
            <person name="Ryan C.M."/>
            <person name="Banfield J.F."/>
        </authorList>
    </citation>
    <scope>NUCLEOTIDE SEQUENCE [LARGE SCALE GENOMIC DNA]</scope>
    <source>
        <strain evidence="15">CG22_combo_CG10-13_8_21_14_all_47_17</strain>
    </source>
</reference>
<dbReference type="InterPro" id="IPR027417">
    <property type="entry name" value="P-loop_NTPase"/>
</dbReference>
<dbReference type="GO" id="GO:0006269">
    <property type="term" value="P:DNA replication, synthesis of primer"/>
    <property type="evidence" value="ECO:0007669"/>
    <property type="project" value="UniProtKB-UniRule"/>
</dbReference>
<sequence>MANMERLTPQNIEAEQSFLGSLLLDKDAMVRVADALHPDDFYIDNHRRIFEAMIDLYRRNEPIDLLSLGNRLQEKNELETIGGRAELIALSNAVPTASHIVHYGNIIQKKATLRRLLQAAGEITALGYDEAEDVEKIMDEAESKLFNVSQRFLKRSFTAISDVLTTAFERIDELHREKGKLRGIATGYTELDNILGGLQKSDLIVLAARPSCGKTALALDIARHAAIRGKISVGLFSLEMSKEQLVDRMICSEANVNLWHMRTGQLQDGGPNDEFPRIGHALGVLSEAQIYIDDSANANIMEIRTKARRLQMEHGLGLLVIDYLQLMESRNSSENRVQEVAEITRGLKSIARELNIPVLALSQLSRSVELQKPAIPRLAHLRESGSIEQDADVVMFIYRKAADKNYRPEDLSPEEQHVAEIHISKHRNGPVGVVKLFFDAPRASFRNLQKATPGAPLPPPGIKAPEAPMPTPSGFPSPAGQGSSAPF</sequence>
<evidence type="ECO:0000256" key="6">
    <source>
        <dbReference type="ARBA" id="ARBA00022806"/>
    </source>
</evidence>
<comment type="caution">
    <text evidence="15">The sequence shown here is derived from an EMBL/GenBank/DDBJ whole genome shotgun (WGS) entry which is preliminary data.</text>
</comment>
<evidence type="ECO:0000256" key="3">
    <source>
        <dbReference type="ARBA" id="ARBA00022705"/>
    </source>
</evidence>
<evidence type="ECO:0000256" key="5">
    <source>
        <dbReference type="ARBA" id="ARBA00022801"/>
    </source>
</evidence>
<evidence type="ECO:0000256" key="8">
    <source>
        <dbReference type="ARBA" id="ARBA00023125"/>
    </source>
</evidence>
<dbReference type="SUPFAM" id="SSF52540">
    <property type="entry name" value="P-loop containing nucleoside triphosphate hydrolases"/>
    <property type="match status" value="1"/>
</dbReference>
<keyword evidence="3 12" id="KW-0235">DNA replication</keyword>
<dbReference type="EMBL" id="PCSZ01000076">
    <property type="protein sequence ID" value="PIP60275.1"/>
    <property type="molecule type" value="Genomic_DNA"/>
</dbReference>
<keyword evidence="9" id="KW-0413">Isomerase</keyword>
<dbReference type="InterPro" id="IPR007692">
    <property type="entry name" value="DNA_helicase_DnaB"/>
</dbReference>